<evidence type="ECO:0000313" key="4">
    <source>
        <dbReference type="EMBL" id="CUN88414.1"/>
    </source>
</evidence>
<dbReference type="STRING" id="338188.ERS852397_00998"/>
<dbReference type="InterPro" id="IPR055346">
    <property type="entry name" value="Fe-S_cluster_assembly_SufBD"/>
</dbReference>
<sequence length="449" mass="50543">MTMNAEQQYIDLFSQTEAMICKHSAEVLNAPRAAAFADFERIGFPTRKMEKYKYTDVSKYFEPDFGLNLNRLAIPVNPYEVFKCDVPNMSTALYFVVNDAFYNKALPKTHLPEGVIFGSLKEVAEQYPELVKKYYGKLADTSKDGVTAFNTTFAQDGVIFYVPKNVVVEKPIQLVNILRADVNFMVNRRVLIILEDGAQARLLLCDHAMDNVNFLATQVIEVFAGENVVFDMYELEETHTSTVRFSNLYVKQEANSNVLLNGMTLHNGTTRNTTEVLLAGEGAEINLCGMAIADKNQHVDNNTSIDHAVPNCTSNELFKYVLDDQSVGAFAGLVLVRPDAQHTSSQQTNRNLCATRDARMYTQPQLEIYADDVKCSHGATVGQLDENALFYMRARGIAEKEARLLLMFAFVNEVIDTIRLDALKDRLHLLVEKRFRGELNRCQGCAICK</sequence>
<evidence type="ECO:0000313" key="5">
    <source>
        <dbReference type="Proteomes" id="UP000095517"/>
    </source>
</evidence>
<dbReference type="PANTHER" id="PTHR43575">
    <property type="entry name" value="PROTEIN ABCI7, CHLOROPLASTIC"/>
    <property type="match status" value="1"/>
</dbReference>
<evidence type="ECO:0000259" key="2">
    <source>
        <dbReference type="Pfam" id="PF01458"/>
    </source>
</evidence>
<dbReference type="SUPFAM" id="SSF101960">
    <property type="entry name" value="Stabilizer of iron transporter SufD"/>
    <property type="match status" value="1"/>
</dbReference>
<dbReference type="InterPro" id="IPR011542">
    <property type="entry name" value="SUF_FeS_clus_asmbl_SufD"/>
</dbReference>
<dbReference type="Proteomes" id="UP000095517">
    <property type="component" value="Unassembled WGS sequence"/>
</dbReference>
<reference evidence="4 5" key="1">
    <citation type="submission" date="2015-09" db="EMBL/GenBank/DDBJ databases">
        <authorList>
            <consortium name="Pathogen Informatics"/>
        </authorList>
    </citation>
    <scope>NUCLEOTIDE SEQUENCE [LARGE SCALE GENOMIC DNA]</scope>
    <source>
        <strain evidence="4 5">2789STDY5608840</strain>
    </source>
</reference>
<feature type="domain" description="SUF system FeS cluster assembly SufBD N-terminal" evidence="3">
    <location>
        <begin position="3"/>
        <end position="174"/>
    </location>
</feature>
<dbReference type="NCBIfam" id="TIGR01981">
    <property type="entry name" value="sufD"/>
    <property type="match status" value="1"/>
</dbReference>
<proteinExistence type="inferred from homology"/>
<dbReference type="InterPro" id="IPR000825">
    <property type="entry name" value="SUF_FeS_clus_asmbl_SufBD_core"/>
</dbReference>
<dbReference type="InterPro" id="IPR037284">
    <property type="entry name" value="SUF_FeS_clus_asmbl_SufBD_sf"/>
</dbReference>
<name>A0A174AJ29_9BACE</name>
<accession>A0A174AJ29</accession>
<dbReference type="EMBL" id="CYZH01000004">
    <property type="protein sequence ID" value="CUN88414.1"/>
    <property type="molecule type" value="Genomic_DNA"/>
</dbReference>
<feature type="domain" description="SUF system FeS cluster assembly SufBD core" evidence="2">
    <location>
        <begin position="183"/>
        <end position="410"/>
    </location>
</feature>
<gene>
    <name evidence="4" type="primary">sufD</name>
    <name evidence="4" type="ORF">ERS852397_00998</name>
</gene>
<evidence type="ECO:0000259" key="3">
    <source>
        <dbReference type="Pfam" id="PF19295"/>
    </source>
</evidence>
<dbReference type="Pfam" id="PF01458">
    <property type="entry name" value="SUFBD_core"/>
    <property type="match status" value="1"/>
</dbReference>
<dbReference type="Pfam" id="PF19295">
    <property type="entry name" value="SufBD_N"/>
    <property type="match status" value="1"/>
</dbReference>
<dbReference type="GO" id="GO:0016226">
    <property type="term" value="P:iron-sulfur cluster assembly"/>
    <property type="evidence" value="ECO:0007669"/>
    <property type="project" value="InterPro"/>
</dbReference>
<protein>
    <submittedName>
        <fullName evidence="4">Putative ABC transporter protein sufD</fullName>
    </submittedName>
</protein>
<dbReference type="InterPro" id="IPR045595">
    <property type="entry name" value="SufBD_N"/>
</dbReference>
<evidence type="ECO:0000256" key="1">
    <source>
        <dbReference type="ARBA" id="ARBA00043967"/>
    </source>
</evidence>
<comment type="similarity">
    <text evidence="1">Belongs to the iron-sulfur cluster assembly SufBD family.</text>
</comment>
<organism evidence="4 5">
    <name type="scientific">Bacteroides finegoldii</name>
    <dbReference type="NCBI Taxonomy" id="338188"/>
    <lineage>
        <taxon>Bacteria</taxon>
        <taxon>Pseudomonadati</taxon>
        <taxon>Bacteroidota</taxon>
        <taxon>Bacteroidia</taxon>
        <taxon>Bacteroidales</taxon>
        <taxon>Bacteroidaceae</taxon>
        <taxon>Bacteroides</taxon>
    </lineage>
</organism>
<dbReference type="AlphaFoldDB" id="A0A174AJ29"/>
<dbReference type="PANTHER" id="PTHR43575:SF1">
    <property type="entry name" value="PROTEIN ABCI7, CHLOROPLASTIC"/>
    <property type="match status" value="1"/>
</dbReference>